<feature type="region of interest" description="Disordered" evidence="1">
    <location>
        <begin position="306"/>
        <end position="382"/>
    </location>
</feature>
<protein>
    <submittedName>
        <fullName evidence="2">Uncharacterized protein</fullName>
    </submittedName>
</protein>
<dbReference type="AlphaFoldDB" id="A0A6A6G3Q5"/>
<dbReference type="Proteomes" id="UP000799538">
    <property type="component" value="Unassembled WGS sequence"/>
</dbReference>
<feature type="compositionally biased region" description="Low complexity" evidence="1">
    <location>
        <begin position="307"/>
        <end position="325"/>
    </location>
</feature>
<proteinExistence type="predicted"/>
<dbReference type="OrthoDB" id="10672617at2759"/>
<accession>A0A6A6G3Q5</accession>
<organism evidence="2 3">
    <name type="scientific">Elsinoe ampelina</name>
    <dbReference type="NCBI Taxonomy" id="302913"/>
    <lineage>
        <taxon>Eukaryota</taxon>
        <taxon>Fungi</taxon>
        <taxon>Dikarya</taxon>
        <taxon>Ascomycota</taxon>
        <taxon>Pezizomycotina</taxon>
        <taxon>Dothideomycetes</taxon>
        <taxon>Dothideomycetidae</taxon>
        <taxon>Myriangiales</taxon>
        <taxon>Elsinoaceae</taxon>
        <taxon>Elsinoe</taxon>
    </lineage>
</organism>
<evidence type="ECO:0000313" key="2">
    <source>
        <dbReference type="EMBL" id="KAF2220219.1"/>
    </source>
</evidence>
<evidence type="ECO:0000256" key="1">
    <source>
        <dbReference type="SAM" id="MobiDB-lite"/>
    </source>
</evidence>
<name>A0A6A6G3Q5_9PEZI</name>
<dbReference type="EMBL" id="ML992513">
    <property type="protein sequence ID" value="KAF2220219.1"/>
    <property type="molecule type" value="Genomic_DNA"/>
</dbReference>
<feature type="region of interest" description="Disordered" evidence="1">
    <location>
        <begin position="147"/>
        <end position="189"/>
    </location>
</feature>
<keyword evidence="3" id="KW-1185">Reference proteome</keyword>
<sequence length="425" mass="45363">MALKEISHPWQNHSCPDRWCIEHPALTLCFQEGHFDWCLTHHAPSCVAVHGTKEILRRQRKDIIPTSATSMQRVLVHRCAVDFAVSGPSLELGIDDESMTSSNIKEDPLERSDQSVFADFEEALAKIRKGPRPDASKLAGAPFTFVHQEPNHSTSSPAVRTDPLPSAASYRPSPTASLPKRPNIPSKLLQPVPFTHGEYAFAASQRDSSSDFVADIGYPHNANPPSPDLDIYQDPGGEHEPSDFFMAPADYNSRWDHHYQLPEAAFPGDLLAPTPAGEETLTIEKAPSPTKDADMEDADQWVHVDSSDAAPPSAASTASNAPAASMKATTSPVSAGGPSNGHHIPSLALRPSSINPKVSEVTQKRAEKEGAGAAAAASRPHGGTIAGKGKAVLLGSVETGMDCDIVDSLGRTVGVELGAGPRWIL</sequence>
<gene>
    <name evidence="2" type="ORF">BDZ85DRAFT_33220</name>
</gene>
<reference evidence="3" key="1">
    <citation type="journal article" date="2020" name="Stud. Mycol.">
        <title>101 Dothideomycetes genomes: A test case for predicting lifestyles and emergence of pathogens.</title>
        <authorList>
            <person name="Haridas S."/>
            <person name="Albert R."/>
            <person name="Binder M."/>
            <person name="Bloem J."/>
            <person name="LaButti K."/>
            <person name="Salamov A."/>
            <person name="Andreopoulos B."/>
            <person name="Baker S."/>
            <person name="Barry K."/>
            <person name="Bills G."/>
            <person name="Bluhm B."/>
            <person name="Cannon C."/>
            <person name="Castanera R."/>
            <person name="Culley D."/>
            <person name="Daum C."/>
            <person name="Ezra D."/>
            <person name="Gonzalez J."/>
            <person name="Henrissat B."/>
            <person name="Kuo A."/>
            <person name="Liang C."/>
            <person name="Lipzen A."/>
            <person name="Lutzoni F."/>
            <person name="Magnuson J."/>
            <person name="Mondo S."/>
            <person name="Nolan M."/>
            <person name="Ohm R."/>
            <person name="Pangilinan J."/>
            <person name="Park H.-J."/>
            <person name="Ramirez L."/>
            <person name="Alfaro M."/>
            <person name="Sun H."/>
            <person name="Tritt A."/>
            <person name="Yoshinaga Y."/>
            <person name="Zwiers L.-H."/>
            <person name="Turgeon B."/>
            <person name="Goodwin S."/>
            <person name="Spatafora J."/>
            <person name="Crous P."/>
            <person name="Grigoriev I."/>
        </authorList>
    </citation>
    <scope>NUCLEOTIDE SEQUENCE [LARGE SCALE GENOMIC DNA]</scope>
    <source>
        <strain evidence="3">CECT 20119</strain>
    </source>
</reference>
<evidence type="ECO:0000313" key="3">
    <source>
        <dbReference type="Proteomes" id="UP000799538"/>
    </source>
</evidence>
<feature type="region of interest" description="Disordered" evidence="1">
    <location>
        <begin position="212"/>
        <end position="240"/>
    </location>
</feature>